<dbReference type="GO" id="GO:0050909">
    <property type="term" value="P:sensory perception of taste"/>
    <property type="evidence" value="ECO:0007669"/>
    <property type="project" value="InterPro"/>
</dbReference>
<feature type="transmembrane region" description="Helical" evidence="6">
    <location>
        <begin position="295"/>
        <end position="314"/>
    </location>
</feature>
<keyword evidence="5 6" id="KW-0472">Membrane</keyword>
<name>A0AAU9UFZ3_EUPED</name>
<protein>
    <recommendedName>
        <fullName evidence="6">Gustatory receptor</fullName>
    </recommendedName>
</protein>
<evidence type="ECO:0000256" key="5">
    <source>
        <dbReference type="ARBA" id="ARBA00023136"/>
    </source>
</evidence>
<gene>
    <name evidence="7" type="ORF">EEDITHA_LOCUS11971</name>
</gene>
<dbReference type="Pfam" id="PF08395">
    <property type="entry name" value="7tm_7"/>
    <property type="match status" value="1"/>
</dbReference>
<keyword evidence="6" id="KW-0675">Receptor</keyword>
<dbReference type="GO" id="GO:0005886">
    <property type="term" value="C:plasma membrane"/>
    <property type="evidence" value="ECO:0007669"/>
    <property type="project" value="UniProtKB-SubCell"/>
</dbReference>
<evidence type="ECO:0000256" key="4">
    <source>
        <dbReference type="ARBA" id="ARBA00022989"/>
    </source>
</evidence>
<dbReference type="EMBL" id="CAKOGL010000016">
    <property type="protein sequence ID" value="CAH2096660.1"/>
    <property type="molecule type" value="Genomic_DNA"/>
</dbReference>
<dbReference type="AlphaFoldDB" id="A0AAU9UFZ3"/>
<keyword evidence="3 6" id="KW-0812">Transmembrane</keyword>
<dbReference type="GO" id="GO:0007165">
    <property type="term" value="P:signal transduction"/>
    <property type="evidence" value="ECO:0007669"/>
    <property type="project" value="UniProtKB-KW"/>
</dbReference>
<proteinExistence type="inferred from homology"/>
<dbReference type="Proteomes" id="UP001153954">
    <property type="component" value="Unassembled WGS sequence"/>
</dbReference>
<keyword evidence="2 6" id="KW-1003">Cell membrane</keyword>
<comment type="subcellular location">
    <subcellularLocation>
        <location evidence="1 6">Cell membrane</location>
        <topology evidence="1 6">Multi-pass membrane protein</topology>
    </subcellularLocation>
</comment>
<comment type="caution">
    <text evidence="6">Lacks conserved residue(s) required for the propagation of feature annotation.</text>
</comment>
<evidence type="ECO:0000256" key="3">
    <source>
        <dbReference type="ARBA" id="ARBA00022692"/>
    </source>
</evidence>
<dbReference type="InterPro" id="IPR013604">
    <property type="entry name" value="7TM_chemorcpt"/>
</dbReference>
<accession>A0AAU9UFZ3</accession>
<keyword evidence="6" id="KW-0807">Transducer</keyword>
<evidence type="ECO:0000313" key="8">
    <source>
        <dbReference type="Proteomes" id="UP001153954"/>
    </source>
</evidence>
<sequence>MSSLIFNDVTLQTGDYIYSSARILIVVIALIGSYTASERMSRMFRILKQLNEIETNLPCKRKPHSDWAMYFLMFITFLSAVGVPIITFTSFMKTDQSIIYYEILTQISRALLYQIMKLTEIQLITFAERVLQTLKIMNKNLELLISVEDSRTANVANRIRQLAKYNLNIYEIVRTMTKGDGYLIILLLLCLMVLIEMSWHKAVIWFSSSTELMFLYILPTILRGGGNSIELIYCTEVFHQTHSEMERTHEIVNYLKSRRGDEEDVNNELELFVRMLMLNKTTYSPLNMCTLSRPLVIQIFGTLLTYLTIILTYGTETNAPARAFENKSTLL</sequence>
<feature type="transmembrane region" description="Helical" evidence="6">
    <location>
        <begin position="70"/>
        <end position="92"/>
    </location>
</feature>
<comment type="similarity">
    <text evidence="6">Belongs to the insect chemoreceptor superfamily. Gustatory receptor (GR) family.</text>
</comment>
<evidence type="ECO:0000256" key="2">
    <source>
        <dbReference type="ARBA" id="ARBA00022475"/>
    </source>
</evidence>
<feature type="transmembrane region" description="Helical" evidence="6">
    <location>
        <begin position="181"/>
        <end position="197"/>
    </location>
</feature>
<comment type="function">
    <text evidence="6">Gustatory receptor which mediates acceptance or avoidance behavior, depending on its substrates.</text>
</comment>
<comment type="caution">
    <text evidence="7">The sequence shown here is derived from an EMBL/GenBank/DDBJ whole genome shotgun (WGS) entry which is preliminary data.</text>
</comment>
<organism evidence="7 8">
    <name type="scientific">Euphydryas editha</name>
    <name type="common">Edith's checkerspot</name>
    <dbReference type="NCBI Taxonomy" id="104508"/>
    <lineage>
        <taxon>Eukaryota</taxon>
        <taxon>Metazoa</taxon>
        <taxon>Ecdysozoa</taxon>
        <taxon>Arthropoda</taxon>
        <taxon>Hexapoda</taxon>
        <taxon>Insecta</taxon>
        <taxon>Pterygota</taxon>
        <taxon>Neoptera</taxon>
        <taxon>Endopterygota</taxon>
        <taxon>Lepidoptera</taxon>
        <taxon>Glossata</taxon>
        <taxon>Ditrysia</taxon>
        <taxon>Papilionoidea</taxon>
        <taxon>Nymphalidae</taxon>
        <taxon>Nymphalinae</taxon>
        <taxon>Euphydryas</taxon>
    </lineage>
</organism>
<evidence type="ECO:0000256" key="6">
    <source>
        <dbReference type="RuleBase" id="RU363108"/>
    </source>
</evidence>
<keyword evidence="8" id="KW-1185">Reference proteome</keyword>
<evidence type="ECO:0000256" key="1">
    <source>
        <dbReference type="ARBA" id="ARBA00004651"/>
    </source>
</evidence>
<reference evidence="7" key="1">
    <citation type="submission" date="2022-03" db="EMBL/GenBank/DDBJ databases">
        <authorList>
            <person name="Tunstrom K."/>
        </authorList>
    </citation>
    <scope>NUCLEOTIDE SEQUENCE</scope>
</reference>
<keyword evidence="4 6" id="KW-1133">Transmembrane helix</keyword>
<feature type="transmembrane region" description="Helical" evidence="6">
    <location>
        <begin position="16"/>
        <end position="36"/>
    </location>
</feature>
<evidence type="ECO:0000313" key="7">
    <source>
        <dbReference type="EMBL" id="CAH2096660.1"/>
    </source>
</evidence>